<name>A0A0B6ZFD3_9EUPU</name>
<gene>
    <name evidence="1" type="primary">ORF61463</name>
</gene>
<dbReference type="AlphaFoldDB" id="A0A0B6ZFD3"/>
<organism evidence="1">
    <name type="scientific">Arion vulgaris</name>
    <dbReference type="NCBI Taxonomy" id="1028688"/>
    <lineage>
        <taxon>Eukaryota</taxon>
        <taxon>Metazoa</taxon>
        <taxon>Spiralia</taxon>
        <taxon>Lophotrochozoa</taxon>
        <taxon>Mollusca</taxon>
        <taxon>Gastropoda</taxon>
        <taxon>Heterobranchia</taxon>
        <taxon>Euthyneura</taxon>
        <taxon>Panpulmonata</taxon>
        <taxon>Eupulmonata</taxon>
        <taxon>Stylommatophora</taxon>
        <taxon>Helicina</taxon>
        <taxon>Arionoidea</taxon>
        <taxon>Arionidae</taxon>
        <taxon>Arion</taxon>
    </lineage>
</organism>
<protein>
    <submittedName>
        <fullName evidence="1">Uncharacterized protein</fullName>
    </submittedName>
</protein>
<evidence type="ECO:0000313" key="1">
    <source>
        <dbReference type="EMBL" id="CEK67132.1"/>
    </source>
</evidence>
<reference evidence="1" key="1">
    <citation type="submission" date="2014-12" db="EMBL/GenBank/DDBJ databases">
        <title>Insight into the proteome of Arion vulgaris.</title>
        <authorList>
            <person name="Aradska J."/>
            <person name="Bulat T."/>
            <person name="Smidak R."/>
            <person name="Sarate P."/>
            <person name="Gangsoo J."/>
            <person name="Sialana F."/>
            <person name="Bilban M."/>
            <person name="Lubec G."/>
        </authorList>
    </citation>
    <scope>NUCLEOTIDE SEQUENCE</scope>
    <source>
        <tissue evidence="1">Skin</tissue>
    </source>
</reference>
<sequence length="62" mass="7266">MKADKLYFYGKVLHQDGNRLTQIESGTILASRVRHKKFSRSQIKVWKVTFKNECTCSNENMT</sequence>
<accession>A0A0B6ZFD3</accession>
<proteinExistence type="predicted"/>
<dbReference type="EMBL" id="HACG01020267">
    <property type="protein sequence ID" value="CEK67132.1"/>
    <property type="molecule type" value="Transcribed_RNA"/>
</dbReference>